<sequence length="69" mass="8384">MEKEIIWTETALNQLREIYFYLLETSKSESIASRVTDTLFDSTEILKHSWEIYERDEMKIPKSNEYRAY</sequence>
<dbReference type="InterPro" id="IPR035093">
    <property type="entry name" value="RelE/ParE_toxin_dom_sf"/>
</dbReference>
<keyword evidence="2" id="KW-1185">Reference proteome</keyword>
<dbReference type="Gene3D" id="3.30.2310.20">
    <property type="entry name" value="RelE-like"/>
    <property type="match status" value="1"/>
</dbReference>
<gene>
    <name evidence="1" type="ORF">ACFPVY_14135</name>
</gene>
<accession>A0ABW1PSL1</accession>
<evidence type="ECO:0000313" key="1">
    <source>
        <dbReference type="EMBL" id="MFC6097792.1"/>
    </source>
</evidence>
<dbReference type="RefSeq" id="WP_379792772.1">
    <property type="nucleotide sequence ID" value="NZ_JBHSQB010000010.1"/>
</dbReference>
<dbReference type="Proteomes" id="UP001596287">
    <property type="component" value="Unassembled WGS sequence"/>
</dbReference>
<proteinExistence type="predicted"/>
<dbReference type="EMBL" id="JBHSQB010000010">
    <property type="protein sequence ID" value="MFC6097792.1"/>
    <property type="molecule type" value="Genomic_DNA"/>
</dbReference>
<name>A0ABW1PSL1_9FLAO</name>
<reference evidence="2" key="1">
    <citation type="journal article" date="2019" name="Int. J. Syst. Evol. Microbiol.">
        <title>The Global Catalogue of Microorganisms (GCM) 10K type strain sequencing project: providing services to taxonomists for standard genome sequencing and annotation.</title>
        <authorList>
            <consortium name="The Broad Institute Genomics Platform"/>
            <consortium name="The Broad Institute Genome Sequencing Center for Infectious Disease"/>
            <person name="Wu L."/>
            <person name="Ma J."/>
        </authorList>
    </citation>
    <scope>NUCLEOTIDE SEQUENCE [LARGE SCALE GENOMIC DNA]</scope>
    <source>
        <strain evidence="2">CCUG 49679</strain>
    </source>
</reference>
<organism evidence="1 2">
    <name type="scientific">Flavobacterium qiangtangense</name>
    <dbReference type="NCBI Taxonomy" id="1442595"/>
    <lineage>
        <taxon>Bacteria</taxon>
        <taxon>Pseudomonadati</taxon>
        <taxon>Bacteroidota</taxon>
        <taxon>Flavobacteriia</taxon>
        <taxon>Flavobacteriales</taxon>
        <taxon>Flavobacteriaceae</taxon>
        <taxon>Flavobacterium</taxon>
    </lineage>
</organism>
<protein>
    <submittedName>
        <fullName evidence="1">Type II toxin-antitoxin system RelE/ParE family toxin</fullName>
    </submittedName>
</protein>
<comment type="caution">
    <text evidence="1">The sequence shown here is derived from an EMBL/GenBank/DDBJ whole genome shotgun (WGS) entry which is preliminary data.</text>
</comment>
<evidence type="ECO:0000313" key="2">
    <source>
        <dbReference type="Proteomes" id="UP001596287"/>
    </source>
</evidence>